<proteinExistence type="predicted"/>
<dbReference type="KEGG" id="nar:Saro_2009"/>
<dbReference type="EMBL" id="CP000248">
    <property type="protein sequence ID" value="ABD26448.1"/>
    <property type="molecule type" value="Genomic_DNA"/>
</dbReference>
<dbReference type="STRING" id="279238.Saro_2009"/>
<dbReference type="HOGENOM" id="CLU_1101843_0_0_5"/>
<reference evidence="3" key="1">
    <citation type="submission" date="2006-01" db="EMBL/GenBank/DDBJ databases">
        <title>Complete sequence of Novosphingobium aromaticivorans DSM 12444.</title>
        <authorList>
            <consortium name="US DOE Joint Genome Institute"/>
            <person name="Copeland A."/>
            <person name="Lucas S."/>
            <person name="Lapidus A."/>
            <person name="Barry K."/>
            <person name="Detter J.C."/>
            <person name="Glavina T."/>
            <person name="Hammon N."/>
            <person name="Israni S."/>
            <person name="Pitluck S."/>
            <person name="Chain P."/>
            <person name="Malfatti S."/>
            <person name="Shin M."/>
            <person name="Vergez L."/>
            <person name="Schmutz J."/>
            <person name="Larimer F."/>
            <person name="Land M."/>
            <person name="Kyrpides N."/>
            <person name="Ivanova N."/>
            <person name="Fredrickson J."/>
            <person name="Balkwill D."/>
            <person name="Romine M.F."/>
            <person name="Richardson P."/>
        </authorList>
    </citation>
    <scope>NUCLEOTIDE SEQUENCE [LARGE SCALE GENOMIC DNA]</scope>
    <source>
        <strain evidence="3">ATCC 700278 / DSM 12444 / CCUG 56034 / CIP 105152 / NBRC 16084 / F199</strain>
    </source>
</reference>
<organism evidence="2 3">
    <name type="scientific">Novosphingobium aromaticivorans (strain ATCC 700278 / DSM 12444 / CCUG 56034 / CIP 105152 / NBRC 16084 / F199)</name>
    <dbReference type="NCBI Taxonomy" id="279238"/>
    <lineage>
        <taxon>Bacteria</taxon>
        <taxon>Pseudomonadati</taxon>
        <taxon>Pseudomonadota</taxon>
        <taxon>Alphaproteobacteria</taxon>
        <taxon>Sphingomonadales</taxon>
        <taxon>Sphingomonadaceae</taxon>
        <taxon>Novosphingobium</taxon>
    </lineage>
</organism>
<dbReference type="SUPFAM" id="SSF53335">
    <property type="entry name" value="S-adenosyl-L-methionine-dependent methyltransferases"/>
    <property type="match status" value="1"/>
</dbReference>
<dbReference type="AlphaFoldDB" id="Q2G6S5"/>
<accession>Q2G6S5</accession>
<dbReference type="RefSeq" id="WP_011445657.1">
    <property type="nucleotide sequence ID" value="NC_007794.1"/>
</dbReference>
<name>Q2G6S5_NOVAD</name>
<evidence type="ECO:0000259" key="1">
    <source>
        <dbReference type="Pfam" id="PF08241"/>
    </source>
</evidence>
<gene>
    <name evidence="2" type="ordered locus">Saro_2009</name>
</gene>
<dbReference type="GO" id="GO:0008757">
    <property type="term" value="F:S-adenosylmethionine-dependent methyltransferase activity"/>
    <property type="evidence" value="ECO:0007669"/>
    <property type="project" value="InterPro"/>
</dbReference>
<dbReference type="InterPro" id="IPR013216">
    <property type="entry name" value="Methyltransf_11"/>
</dbReference>
<evidence type="ECO:0000313" key="3">
    <source>
        <dbReference type="Proteomes" id="UP000009134"/>
    </source>
</evidence>
<keyword evidence="3" id="KW-1185">Reference proteome</keyword>
<dbReference type="Gene3D" id="3.40.50.150">
    <property type="entry name" value="Vaccinia Virus protein VP39"/>
    <property type="match status" value="1"/>
</dbReference>
<feature type="domain" description="Methyltransferase type 11" evidence="1">
    <location>
        <begin position="82"/>
        <end position="194"/>
    </location>
</feature>
<dbReference type="InterPro" id="IPR029063">
    <property type="entry name" value="SAM-dependent_MTases_sf"/>
</dbReference>
<sequence>MPFSAELLASVRSGLRAVPPLHKAVRSIRDLADPDRRAMRRMLRRHAGHVLQPYPTTFEDRYPEVFTALSALLWDVPEPAILSFGCSDGSEVRSLRRWFPRARIIGLDPNPRMIREARAHLALNPDRGISYIEANSTDALGDMQFDAILAMAVFRHGRLETEAPDRCDEVLPFAQFDKEVTAMHRHLRPGGWLSVWNGHFRFRDTTIAPHYQARTLTFTREVPLTLLYGRDNRRIDDEPYAEVLFRKREVSAGQE</sequence>
<dbReference type="CDD" id="cd02440">
    <property type="entry name" value="AdoMet_MTases"/>
    <property type="match status" value="1"/>
</dbReference>
<evidence type="ECO:0000313" key="2">
    <source>
        <dbReference type="EMBL" id="ABD26448.1"/>
    </source>
</evidence>
<protein>
    <recommendedName>
        <fullName evidence="1">Methyltransferase type 11 domain-containing protein</fullName>
    </recommendedName>
</protein>
<dbReference type="PANTHER" id="PTHR43591">
    <property type="entry name" value="METHYLTRANSFERASE"/>
    <property type="match status" value="1"/>
</dbReference>
<dbReference type="Pfam" id="PF08241">
    <property type="entry name" value="Methyltransf_11"/>
    <property type="match status" value="1"/>
</dbReference>
<dbReference type="Proteomes" id="UP000009134">
    <property type="component" value="Chromosome"/>
</dbReference>
<dbReference type="eggNOG" id="COG2890">
    <property type="taxonomic scope" value="Bacteria"/>
</dbReference>